<dbReference type="PATRIC" id="fig|251702.3.peg.1586"/>
<gene>
    <name evidence="2" type="ORF">ALO88_01178</name>
</gene>
<evidence type="ECO:0000313" key="2">
    <source>
        <dbReference type="EMBL" id="KPW44174.1"/>
    </source>
</evidence>
<dbReference type="Pfam" id="PF09143">
    <property type="entry name" value="AvrPphF-ORF-2"/>
    <property type="match status" value="1"/>
</dbReference>
<dbReference type="SUPFAM" id="SSF56399">
    <property type="entry name" value="ADP-ribosylation"/>
    <property type="match status" value="1"/>
</dbReference>
<dbReference type="AlphaFoldDB" id="A0A0N8QM96"/>
<organism evidence="2 3">
    <name type="scientific">Pseudomonas syringae pv. antirrhini</name>
    <dbReference type="NCBI Taxonomy" id="251702"/>
    <lineage>
        <taxon>Bacteria</taxon>
        <taxon>Pseudomonadati</taxon>
        <taxon>Pseudomonadota</taxon>
        <taxon>Gammaproteobacteria</taxon>
        <taxon>Pseudomonadales</taxon>
        <taxon>Pseudomonadaceae</taxon>
        <taxon>Pseudomonas</taxon>
    </lineage>
</organism>
<dbReference type="EMBL" id="LJPT01000167">
    <property type="protein sequence ID" value="KPW44174.1"/>
    <property type="molecule type" value="Genomic_DNA"/>
</dbReference>
<evidence type="ECO:0000256" key="1">
    <source>
        <dbReference type="SAM" id="MobiDB-lite"/>
    </source>
</evidence>
<protein>
    <submittedName>
        <fullName evidence="2">Type III effector hopF2</fullName>
    </submittedName>
</protein>
<reference evidence="2 3" key="1">
    <citation type="submission" date="2015-09" db="EMBL/GenBank/DDBJ databases">
        <title>Genome announcement of multiple Pseudomonas syringae strains.</title>
        <authorList>
            <person name="Thakur S."/>
            <person name="Wang P.W."/>
            <person name="Gong Y."/>
            <person name="Weir B.S."/>
            <person name="Guttman D.S."/>
        </authorList>
    </citation>
    <scope>NUCLEOTIDE SEQUENCE [LARGE SCALE GENOMIC DNA]</scope>
    <source>
        <strain evidence="2 3">ICMP4303</strain>
    </source>
</reference>
<dbReference type="Proteomes" id="UP000050425">
    <property type="component" value="Unassembled WGS sequence"/>
</dbReference>
<accession>A0A0N8QM96</accession>
<proteinExistence type="predicted"/>
<sequence>MMSTIPGTSGTHPIYSSISSPRNMSGSPTPSHRIGGETLTSIHQLSVSQREQFLNTHDPMRKLRINNDTPLYRTTEKRFIQEGKLAGNPKSIARVNLHEELQLNPLASILGDLPHEASAYFPKSARAADLKDPSLNVMTGSRAKNAIRGYAHDDHVAVKMRLGDFLEKGGKVYADTSSVIDGGDEASALIVTLPKGQKVPVEIIPTPNDNSNKGRG</sequence>
<feature type="compositionally biased region" description="Polar residues" evidence="1">
    <location>
        <begin position="1"/>
        <end position="30"/>
    </location>
</feature>
<comment type="caution">
    <text evidence="2">The sequence shown here is derived from an EMBL/GenBank/DDBJ whole genome shotgun (WGS) entry which is preliminary data.</text>
</comment>
<name>A0A0N8QM96_9PSED</name>
<feature type="region of interest" description="Disordered" evidence="1">
    <location>
        <begin position="1"/>
        <end position="36"/>
    </location>
</feature>
<dbReference type="InterPro" id="IPR015226">
    <property type="entry name" value="T3_effector_HopF2"/>
</dbReference>
<evidence type="ECO:0000313" key="3">
    <source>
        <dbReference type="Proteomes" id="UP000050425"/>
    </source>
</evidence>